<feature type="transmembrane region" description="Helical" evidence="2">
    <location>
        <begin position="50"/>
        <end position="73"/>
    </location>
</feature>
<dbReference type="InterPro" id="IPR018639">
    <property type="entry name" value="DUF2062"/>
</dbReference>
<evidence type="ECO:0000259" key="3">
    <source>
        <dbReference type="Pfam" id="PF09835"/>
    </source>
</evidence>
<keyword evidence="5" id="KW-1185">Reference proteome</keyword>
<protein>
    <submittedName>
        <fullName evidence="4">Hypotheical conserved protein</fullName>
    </submittedName>
</protein>
<sequence>MVFKRRDRRSVGRAVAETVYPRGGWRRAFGYVRHRLQRLPDTPEKIGRGIFAGVLASWTPFYGLHFVIAVIFAKIGRGNMLASLLGTFFGNPLTYVPIGVVALQTGYFIMGHPPGRGIETSLMGKFAAAGEDLWHNFGALFGPDRADWHGLGLFYHQVFLPYLVGGILPGLISAFACYWLFVPVIAAYQNRRRRKLRTKLQALGKNPESPADDGTGPGASARRRPLA</sequence>
<dbReference type="PANTHER" id="PTHR40547">
    <property type="entry name" value="SLL0298 PROTEIN"/>
    <property type="match status" value="1"/>
</dbReference>
<accession>U2YYT0</accession>
<dbReference type="PANTHER" id="PTHR40547:SF1">
    <property type="entry name" value="SLL0298 PROTEIN"/>
    <property type="match status" value="1"/>
</dbReference>
<dbReference type="Proteomes" id="UP000016566">
    <property type="component" value="Unassembled WGS sequence"/>
</dbReference>
<feature type="transmembrane region" description="Helical" evidence="2">
    <location>
        <begin position="162"/>
        <end position="188"/>
    </location>
</feature>
<comment type="caution">
    <text evidence="4">The sequence shown here is derived from an EMBL/GenBank/DDBJ whole genome shotgun (WGS) entry which is preliminary data.</text>
</comment>
<dbReference type="Pfam" id="PF09835">
    <property type="entry name" value="DUF2062"/>
    <property type="match status" value="1"/>
</dbReference>
<keyword evidence="2" id="KW-0812">Transmembrane</keyword>
<keyword evidence="2" id="KW-0472">Membrane</keyword>
<dbReference type="eggNOG" id="COG3216">
    <property type="taxonomic scope" value="Bacteria"/>
</dbReference>
<evidence type="ECO:0000256" key="2">
    <source>
        <dbReference type="SAM" id="Phobius"/>
    </source>
</evidence>
<gene>
    <name evidence="4" type="ORF">MBELCI_0277</name>
</gene>
<feature type="domain" description="DUF2062" evidence="3">
    <location>
        <begin position="27"/>
        <end position="194"/>
    </location>
</feature>
<name>U2YYT0_9RHOB</name>
<organism evidence="4 5">
    <name type="scientific">Limimaricola cinnabarinus LL-001</name>
    <dbReference type="NCBI Taxonomy" id="1337093"/>
    <lineage>
        <taxon>Bacteria</taxon>
        <taxon>Pseudomonadati</taxon>
        <taxon>Pseudomonadota</taxon>
        <taxon>Alphaproteobacteria</taxon>
        <taxon>Rhodobacterales</taxon>
        <taxon>Paracoccaceae</taxon>
        <taxon>Limimaricola</taxon>
    </lineage>
</organism>
<evidence type="ECO:0000313" key="5">
    <source>
        <dbReference type="Proteomes" id="UP000016566"/>
    </source>
</evidence>
<reference evidence="4" key="1">
    <citation type="journal article" date="2013" name="Genome Announc.">
        <title>Draft Genome Sequence of Loktanella cinnabarina LL-001T, Isolated from Deep-Sea Floor Sediment.</title>
        <authorList>
            <person name="Nishi S."/>
            <person name="Tsubouchi T."/>
            <person name="Takaki Y."/>
            <person name="Koyanagi R."/>
            <person name="Satoh N."/>
            <person name="Maruyama T."/>
            <person name="Hatada Y."/>
        </authorList>
    </citation>
    <scope>NUCLEOTIDE SEQUENCE [LARGE SCALE GENOMIC DNA]</scope>
    <source>
        <strain evidence="4">LL-001</strain>
    </source>
</reference>
<dbReference type="AlphaFoldDB" id="U2YYT0"/>
<keyword evidence="2" id="KW-1133">Transmembrane helix</keyword>
<dbReference type="STRING" id="1337093.MBELCI_0277"/>
<evidence type="ECO:0000256" key="1">
    <source>
        <dbReference type="SAM" id="MobiDB-lite"/>
    </source>
</evidence>
<dbReference type="EMBL" id="BATB01000002">
    <property type="protein sequence ID" value="GAD54225.1"/>
    <property type="molecule type" value="Genomic_DNA"/>
</dbReference>
<evidence type="ECO:0000313" key="4">
    <source>
        <dbReference type="EMBL" id="GAD54225.1"/>
    </source>
</evidence>
<proteinExistence type="predicted"/>
<feature type="region of interest" description="Disordered" evidence="1">
    <location>
        <begin position="200"/>
        <end position="227"/>
    </location>
</feature>